<evidence type="ECO:0000313" key="2">
    <source>
        <dbReference type="EMBL" id="KAF9067000.1"/>
    </source>
</evidence>
<evidence type="ECO:0000313" key="3">
    <source>
        <dbReference type="Proteomes" id="UP000772434"/>
    </source>
</evidence>
<feature type="compositionally biased region" description="Polar residues" evidence="1">
    <location>
        <begin position="607"/>
        <end position="620"/>
    </location>
</feature>
<reference evidence="2" key="1">
    <citation type="submission" date="2020-11" db="EMBL/GenBank/DDBJ databases">
        <authorList>
            <consortium name="DOE Joint Genome Institute"/>
            <person name="Ahrendt S."/>
            <person name="Riley R."/>
            <person name="Andreopoulos W."/>
            <person name="Labutti K."/>
            <person name="Pangilinan J."/>
            <person name="Ruiz-Duenas F.J."/>
            <person name="Barrasa J.M."/>
            <person name="Sanchez-Garcia M."/>
            <person name="Camarero S."/>
            <person name="Miyauchi S."/>
            <person name="Serrano A."/>
            <person name="Linde D."/>
            <person name="Babiker R."/>
            <person name="Drula E."/>
            <person name="Ayuso-Fernandez I."/>
            <person name="Pacheco R."/>
            <person name="Padilla G."/>
            <person name="Ferreira P."/>
            <person name="Barriuso J."/>
            <person name="Kellner H."/>
            <person name="Castanera R."/>
            <person name="Alfaro M."/>
            <person name="Ramirez L."/>
            <person name="Pisabarro A.G."/>
            <person name="Kuo A."/>
            <person name="Tritt A."/>
            <person name="Lipzen A."/>
            <person name="He G."/>
            <person name="Yan M."/>
            <person name="Ng V."/>
            <person name="Cullen D."/>
            <person name="Martin F."/>
            <person name="Rosso M.-N."/>
            <person name="Henrissat B."/>
            <person name="Hibbett D."/>
            <person name="Martinez A.T."/>
            <person name="Grigoriev I.V."/>
        </authorList>
    </citation>
    <scope>NUCLEOTIDE SEQUENCE</scope>
    <source>
        <strain evidence="2">AH 40177</strain>
    </source>
</reference>
<feature type="region of interest" description="Disordered" evidence="1">
    <location>
        <begin position="520"/>
        <end position="623"/>
    </location>
</feature>
<accession>A0A9P5PRW5</accession>
<feature type="compositionally biased region" description="Basic residues" evidence="1">
    <location>
        <begin position="274"/>
        <end position="289"/>
    </location>
</feature>
<feature type="compositionally biased region" description="Low complexity" evidence="1">
    <location>
        <begin position="220"/>
        <end position="233"/>
    </location>
</feature>
<feature type="region of interest" description="Disordered" evidence="1">
    <location>
        <begin position="189"/>
        <end position="233"/>
    </location>
</feature>
<feature type="compositionally biased region" description="Low complexity" evidence="1">
    <location>
        <begin position="549"/>
        <end position="563"/>
    </location>
</feature>
<sequence>MIRSNSDTTTTATTFSSDSPSLSSAPSEPTSDETPDLGQFTAVLRAWTDFQPPPRIVAQQAQTFSSSRSLGNTTTSSSDLREDKSTVWSHRPIANYLSLSDTVSVPTDTDSTDRDRPRTVQIDDGDDELSAEYDIYDDNNARDESDEQMQLGIRELTLQDVEDLEQPSLGYLDEALQFIAAERERWTAQRESDATAAMLAGIEPRRKRRRKRNKTPRAQSTTRTPTVSSFSSSVSTVIANLDDVDALAADADDSSSSVEQQQSSPPRTTLFNRASRRTRGRQAKLHHSRSTPQLRIIRHDEDEDEEDDSQSTDLVVEDSPRVQQLKLLGKKLADLFPEDKEYLQKVRYNIMSVPAATGPQPHPFGPAGYFDSSADTDRENSKNVVLGGFVDTRGDPPKRTTKADERLIHVFVDHSNILIGLLNYLRQHPRQHPQYRDSYFNGPQSSNSTATFGNPASASTFTSPYPKPPKHLSHSALSLILERGRPVTRRVLVTSSPLYQPMESAEYLGFEVRVFARVPDTGDGMDRERDREKNLNGYGSGKHIHHRSQSSGSSFGTTGNMGSPSGDSAPPTKRQRKRAGSMNNNNSYSNNNYNHNNRKNHSRKISDNTNTSTESEQNGSGIVGVGGVFPRGFLQGQHVYSHSLPTSHTSTPPLALAPSVVITPSSAGLSPAPQPRIRYREQGVDELLQLKLHQVLASIDGHPPKDSTIILATGDGNVGQFNEDGFLGGVRTALKRGWKVELYAWEGGLSRAWRREFGEGSEWARGEGASFNSSPGKMGRKGKNVNGKSKGMDEEGGPRFKVIGMEQFGSELVEIYF</sequence>
<gene>
    <name evidence="2" type="ORF">BDP27DRAFT_1329579</name>
</gene>
<dbReference type="OrthoDB" id="5590473at2759"/>
<comment type="caution">
    <text evidence="2">The sequence shown here is derived from an EMBL/GenBank/DDBJ whole genome shotgun (WGS) entry which is preliminary data.</text>
</comment>
<feature type="compositionally biased region" description="Polar residues" evidence="1">
    <location>
        <begin position="442"/>
        <end position="463"/>
    </location>
</feature>
<feature type="compositionally biased region" description="Polar residues" evidence="1">
    <location>
        <begin position="59"/>
        <end position="78"/>
    </location>
</feature>
<organism evidence="2 3">
    <name type="scientific">Rhodocollybia butyracea</name>
    <dbReference type="NCBI Taxonomy" id="206335"/>
    <lineage>
        <taxon>Eukaryota</taxon>
        <taxon>Fungi</taxon>
        <taxon>Dikarya</taxon>
        <taxon>Basidiomycota</taxon>
        <taxon>Agaricomycotina</taxon>
        <taxon>Agaricomycetes</taxon>
        <taxon>Agaricomycetidae</taxon>
        <taxon>Agaricales</taxon>
        <taxon>Marasmiineae</taxon>
        <taxon>Omphalotaceae</taxon>
        <taxon>Rhodocollybia</taxon>
    </lineage>
</organism>
<dbReference type="CDD" id="cd18724">
    <property type="entry name" value="PIN_LabA-like"/>
    <property type="match status" value="1"/>
</dbReference>
<feature type="region of interest" description="Disordered" evidence="1">
    <location>
        <begin position="442"/>
        <end position="469"/>
    </location>
</feature>
<feature type="compositionally biased region" description="Low complexity" evidence="1">
    <location>
        <begin position="1"/>
        <end position="29"/>
    </location>
</feature>
<proteinExistence type="predicted"/>
<feature type="region of interest" description="Disordered" evidence="1">
    <location>
        <begin position="102"/>
        <end position="130"/>
    </location>
</feature>
<feature type="region of interest" description="Disordered" evidence="1">
    <location>
        <begin position="1"/>
        <end position="40"/>
    </location>
</feature>
<evidence type="ECO:0000256" key="1">
    <source>
        <dbReference type="SAM" id="MobiDB-lite"/>
    </source>
</evidence>
<feature type="compositionally biased region" description="Acidic residues" evidence="1">
    <location>
        <begin position="301"/>
        <end position="310"/>
    </location>
</feature>
<feature type="compositionally biased region" description="Polar residues" evidence="1">
    <location>
        <begin position="259"/>
        <end position="272"/>
    </location>
</feature>
<feature type="region of interest" description="Disordered" evidence="1">
    <location>
        <begin position="765"/>
        <end position="796"/>
    </location>
</feature>
<feature type="compositionally biased region" description="Basic and acidic residues" evidence="1">
    <location>
        <begin position="524"/>
        <end position="534"/>
    </location>
</feature>
<feature type="compositionally biased region" description="Low complexity" evidence="1">
    <location>
        <begin position="583"/>
        <end position="595"/>
    </location>
</feature>
<feature type="region of interest" description="Disordered" evidence="1">
    <location>
        <begin position="59"/>
        <end position="85"/>
    </location>
</feature>
<name>A0A9P5PRW5_9AGAR</name>
<feature type="region of interest" description="Disordered" evidence="1">
    <location>
        <begin position="250"/>
        <end position="316"/>
    </location>
</feature>
<feature type="compositionally biased region" description="Basic residues" evidence="1">
    <location>
        <begin position="205"/>
        <end position="215"/>
    </location>
</feature>
<keyword evidence="3" id="KW-1185">Reference proteome</keyword>
<dbReference type="AlphaFoldDB" id="A0A9P5PRW5"/>
<dbReference type="EMBL" id="JADNRY010000079">
    <property type="protein sequence ID" value="KAF9067000.1"/>
    <property type="molecule type" value="Genomic_DNA"/>
</dbReference>
<protein>
    <submittedName>
        <fullName evidence="2">Uncharacterized protein</fullName>
    </submittedName>
</protein>
<dbReference type="Proteomes" id="UP000772434">
    <property type="component" value="Unassembled WGS sequence"/>
</dbReference>